<evidence type="ECO:0000313" key="3">
    <source>
        <dbReference type="Proteomes" id="UP000019666"/>
    </source>
</evidence>
<sequence>MNAIARDLSAAANVSTAMARDLLGYGTLRPSAITYHTILSSLDVTAGLSLADSTWAAGTQIARHVHRDEDEILIVLSGAVEVRICGRTARRGAGETIFIPRGMEHSVEAVTEARHIAILTRKSLEGPRRV</sequence>
<dbReference type="OrthoDB" id="9798709at2"/>
<comment type="caution">
    <text evidence="2">The sequence shown here is derived from an EMBL/GenBank/DDBJ whole genome shotgun (WGS) entry which is preliminary data.</text>
</comment>
<dbReference type="InterPro" id="IPR011051">
    <property type="entry name" value="RmlC_Cupin_sf"/>
</dbReference>
<name>A0A017HTU1_9RHOB</name>
<gene>
    <name evidence="2" type="ORF">Rumeso_01276</name>
</gene>
<protein>
    <recommendedName>
        <fullName evidence="1">Cupin type-2 domain-containing protein</fullName>
    </recommendedName>
</protein>
<evidence type="ECO:0000259" key="1">
    <source>
        <dbReference type="Pfam" id="PF07883"/>
    </source>
</evidence>
<dbReference type="EMBL" id="AOSK01000035">
    <property type="protein sequence ID" value="EYD77164.1"/>
    <property type="molecule type" value="Genomic_DNA"/>
</dbReference>
<proteinExistence type="predicted"/>
<dbReference type="InterPro" id="IPR014710">
    <property type="entry name" value="RmlC-like_jellyroll"/>
</dbReference>
<dbReference type="InterPro" id="IPR013096">
    <property type="entry name" value="Cupin_2"/>
</dbReference>
<dbReference type="Gene3D" id="2.60.120.10">
    <property type="entry name" value="Jelly Rolls"/>
    <property type="match status" value="1"/>
</dbReference>
<dbReference type="CDD" id="cd02208">
    <property type="entry name" value="cupin_RmlC-like"/>
    <property type="match status" value="1"/>
</dbReference>
<dbReference type="RefSeq" id="WP_051521203.1">
    <property type="nucleotide sequence ID" value="NZ_KK088568.1"/>
</dbReference>
<dbReference type="STRING" id="442562.Rumeso_01276"/>
<dbReference type="HOGENOM" id="CLU_1936563_0_0_5"/>
<dbReference type="SUPFAM" id="SSF51182">
    <property type="entry name" value="RmlC-like cupins"/>
    <property type="match status" value="1"/>
</dbReference>
<evidence type="ECO:0000313" key="2">
    <source>
        <dbReference type="EMBL" id="EYD77164.1"/>
    </source>
</evidence>
<accession>A0A017HTU1</accession>
<dbReference type="Pfam" id="PF07883">
    <property type="entry name" value="Cupin_2"/>
    <property type="match status" value="1"/>
</dbReference>
<organism evidence="2 3">
    <name type="scientific">Rubellimicrobium mesophilum DSM 19309</name>
    <dbReference type="NCBI Taxonomy" id="442562"/>
    <lineage>
        <taxon>Bacteria</taxon>
        <taxon>Pseudomonadati</taxon>
        <taxon>Pseudomonadota</taxon>
        <taxon>Alphaproteobacteria</taxon>
        <taxon>Rhodobacterales</taxon>
        <taxon>Roseobacteraceae</taxon>
        <taxon>Rubellimicrobium</taxon>
    </lineage>
</organism>
<dbReference type="Proteomes" id="UP000019666">
    <property type="component" value="Unassembled WGS sequence"/>
</dbReference>
<feature type="domain" description="Cupin type-2" evidence="1">
    <location>
        <begin position="55"/>
        <end position="113"/>
    </location>
</feature>
<reference evidence="2 3" key="1">
    <citation type="submission" date="2013-02" db="EMBL/GenBank/DDBJ databases">
        <authorList>
            <person name="Fiebig A."/>
            <person name="Goeker M."/>
            <person name="Klenk H.-P.P."/>
        </authorList>
    </citation>
    <scope>NUCLEOTIDE SEQUENCE [LARGE SCALE GENOMIC DNA]</scope>
    <source>
        <strain evidence="2 3">DSM 19309</strain>
    </source>
</reference>
<dbReference type="AlphaFoldDB" id="A0A017HTU1"/>
<keyword evidence="3" id="KW-1185">Reference proteome</keyword>